<dbReference type="EMBL" id="BJMH01000010">
    <property type="protein sequence ID" value="GEB32878.1"/>
    <property type="molecule type" value="Genomic_DNA"/>
</dbReference>
<feature type="transmembrane region" description="Helical" evidence="3">
    <location>
        <begin position="21"/>
        <end position="42"/>
    </location>
</feature>
<feature type="domain" description="Cell envelope-related transcriptional attenuator" evidence="4">
    <location>
        <begin position="114"/>
        <end position="255"/>
    </location>
</feature>
<evidence type="ECO:0000313" key="5">
    <source>
        <dbReference type="EMBL" id="GEB32878.1"/>
    </source>
</evidence>
<dbReference type="Gene3D" id="3.40.630.190">
    <property type="entry name" value="LCP protein"/>
    <property type="match status" value="1"/>
</dbReference>
<dbReference type="PANTHER" id="PTHR33392:SF6">
    <property type="entry name" value="POLYISOPRENYL-TEICHOIC ACID--PEPTIDOGLYCAN TEICHOIC ACID TRANSFERASE TAGU"/>
    <property type="match status" value="1"/>
</dbReference>
<evidence type="ECO:0000256" key="3">
    <source>
        <dbReference type="SAM" id="Phobius"/>
    </source>
</evidence>
<dbReference type="Pfam" id="PF03816">
    <property type="entry name" value="LytR_cpsA_psr"/>
    <property type="match status" value="1"/>
</dbReference>
<comment type="similarity">
    <text evidence="1">Belongs to the LytR/CpsA/Psr (LCP) family.</text>
</comment>
<evidence type="ECO:0000313" key="6">
    <source>
        <dbReference type="Proteomes" id="UP000316882"/>
    </source>
</evidence>
<protein>
    <submittedName>
        <fullName evidence="5">Transcriptional regulator LytR</fullName>
    </submittedName>
</protein>
<dbReference type="InterPro" id="IPR050922">
    <property type="entry name" value="LytR/CpsA/Psr_CW_biosynth"/>
</dbReference>
<comment type="caution">
    <text evidence="5">The sequence shown here is derived from an EMBL/GenBank/DDBJ whole genome shotgun (WGS) entry which is preliminary data.</text>
</comment>
<gene>
    <name evidence="5" type="primary">lytR</name>
    <name evidence="5" type="ORF">BPA01_24580</name>
</gene>
<feature type="region of interest" description="Disordered" evidence="2">
    <location>
        <begin position="60"/>
        <end position="91"/>
    </location>
</feature>
<keyword evidence="3" id="KW-1133">Transmembrane helix</keyword>
<accession>A0A4Y3PNH2</accession>
<name>A0A4Y3PNH2_BREPA</name>
<feature type="region of interest" description="Disordered" evidence="2">
    <location>
        <begin position="340"/>
        <end position="369"/>
    </location>
</feature>
<organism evidence="5 6">
    <name type="scientific">Brevibacillus parabrevis</name>
    <dbReference type="NCBI Taxonomy" id="54914"/>
    <lineage>
        <taxon>Bacteria</taxon>
        <taxon>Bacillati</taxon>
        <taxon>Bacillota</taxon>
        <taxon>Bacilli</taxon>
        <taxon>Bacillales</taxon>
        <taxon>Paenibacillaceae</taxon>
        <taxon>Brevibacillus</taxon>
    </lineage>
</organism>
<dbReference type="InterPro" id="IPR004474">
    <property type="entry name" value="LytR_CpsA_psr"/>
</dbReference>
<dbReference type="NCBIfam" id="TIGR00350">
    <property type="entry name" value="lytR_cpsA_psr"/>
    <property type="match status" value="1"/>
</dbReference>
<keyword evidence="3" id="KW-0472">Membrane</keyword>
<reference evidence="5 6" key="1">
    <citation type="submission" date="2019-06" db="EMBL/GenBank/DDBJ databases">
        <title>Whole genome shotgun sequence of Brevibacillus parabrevis NBRC 12334.</title>
        <authorList>
            <person name="Hosoyama A."/>
            <person name="Uohara A."/>
            <person name="Ohji S."/>
            <person name="Ichikawa N."/>
        </authorList>
    </citation>
    <scope>NUCLEOTIDE SEQUENCE [LARGE SCALE GENOMIC DNA]</scope>
    <source>
        <strain evidence="5 6">NBRC 12334</strain>
    </source>
</reference>
<dbReference type="RefSeq" id="WP_122963950.1">
    <property type="nucleotide sequence ID" value="NZ_BJMH01000010.1"/>
</dbReference>
<keyword evidence="3" id="KW-0812">Transmembrane</keyword>
<keyword evidence="6" id="KW-1185">Reference proteome</keyword>
<evidence type="ECO:0000256" key="2">
    <source>
        <dbReference type="SAM" id="MobiDB-lite"/>
    </source>
</evidence>
<dbReference type="AlphaFoldDB" id="A0A4Y3PNH2"/>
<feature type="compositionally biased region" description="Basic and acidic residues" evidence="2">
    <location>
        <begin position="360"/>
        <end position="369"/>
    </location>
</feature>
<evidence type="ECO:0000259" key="4">
    <source>
        <dbReference type="Pfam" id="PF03816"/>
    </source>
</evidence>
<dbReference type="STRING" id="54914.AV540_10925"/>
<proteinExistence type="inferred from homology"/>
<sequence length="369" mass="40909">MKETTRKERIARTARQKWARILLAGGIACLVGLGGYATYVYFSIKQTVNSMYVPLRTEKTKASSLPAPTVRQQERAEKQTQPAQPAVQPEKAEVHEPVTLLLLGIDERENDKGRSDVILVLTVNPQTKSALLVSIPRDTRTQLAHSKTLDKINHAYAFGGLQQAVDTVEQFISAPVDYVVAANMEGFAGIIDTLGGVDVENKLAFTYADYHFPLGPIHLDGKQALVYARMRYEDPRGDLGRNERQQLLIKALMQKKGALASPSTLNGVLDTMGKYVKTNMTFDDMKMLVQSYGTAVSSVETIRMEGNGQLINGIYYYIVSQGEREKLIRRLSAFREQVVEKGAEKAGEAKPLPNQASDSMEGRRGEQNE</sequence>
<dbReference type="PANTHER" id="PTHR33392">
    <property type="entry name" value="POLYISOPRENYL-TEICHOIC ACID--PEPTIDOGLYCAN TEICHOIC ACID TRANSFERASE TAGU"/>
    <property type="match status" value="1"/>
</dbReference>
<evidence type="ECO:0000256" key="1">
    <source>
        <dbReference type="ARBA" id="ARBA00006068"/>
    </source>
</evidence>
<dbReference type="Proteomes" id="UP000316882">
    <property type="component" value="Unassembled WGS sequence"/>
</dbReference>